<dbReference type="PANTHER" id="PTHR42867:SF1">
    <property type="entry name" value="MEMBRANE PROTEIN-RELATED"/>
    <property type="match status" value="1"/>
</dbReference>
<keyword evidence="2" id="KW-0472">Membrane</keyword>
<dbReference type="SUPFAM" id="SSF54631">
    <property type="entry name" value="CBS-domain pair"/>
    <property type="match status" value="1"/>
</dbReference>
<dbReference type="KEGG" id="fgi:OP10G_2956"/>
<accession>A0A068NXG3</accession>
<feature type="transmembrane region" description="Helical" evidence="2">
    <location>
        <begin position="179"/>
        <end position="200"/>
    </location>
</feature>
<dbReference type="Gene3D" id="3.10.580.10">
    <property type="entry name" value="CBS-domain"/>
    <property type="match status" value="1"/>
</dbReference>
<evidence type="ECO:0000256" key="2">
    <source>
        <dbReference type="SAM" id="Phobius"/>
    </source>
</evidence>
<dbReference type="Pfam" id="PF00571">
    <property type="entry name" value="CBS"/>
    <property type="match status" value="2"/>
</dbReference>
<dbReference type="Proteomes" id="UP000027982">
    <property type="component" value="Chromosome"/>
</dbReference>
<feature type="domain" description="CBS" evidence="3">
    <location>
        <begin position="1"/>
        <end position="57"/>
    </location>
</feature>
<dbReference type="STRING" id="661478.OP10G_2956"/>
<keyword evidence="1" id="KW-0129">CBS domain</keyword>
<dbReference type="CDD" id="cd02205">
    <property type="entry name" value="CBS_pair_SF"/>
    <property type="match status" value="1"/>
</dbReference>
<dbReference type="EMBL" id="CP007139">
    <property type="protein sequence ID" value="AIE86324.1"/>
    <property type="molecule type" value="Genomic_DNA"/>
</dbReference>
<keyword evidence="2" id="KW-0812">Transmembrane</keyword>
<organism evidence="4 5">
    <name type="scientific">Fimbriimonas ginsengisoli Gsoil 348</name>
    <dbReference type="NCBI Taxonomy" id="661478"/>
    <lineage>
        <taxon>Bacteria</taxon>
        <taxon>Bacillati</taxon>
        <taxon>Armatimonadota</taxon>
        <taxon>Fimbriimonadia</taxon>
        <taxon>Fimbriimonadales</taxon>
        <taxon>Fimbriimonadaceae</taxon>
        <taxon>Fimbriimonas</taxon>
    </lineage>
</organism>
<feature type="transmembrane region" description="Helical" evidence="2">
    <location>
        <begin position="144"/>
        <end position="164"/>
    </location>
</feature>
<dbReference type="InterPro" id="IPR046342">
    <property type="entry name" value="CBS_dom_sf"/>
</dbReference>
<dbReference type="eggNOG" id="COG3872">
    <property type="taxonomic scope" value="Bacteria"/>
</dbReference>
<dbReference type="InterPro" id="IPR000644">
    <property type="entry name" value="CBS_dom"/>
</dbReference>
<dbReference type="HOGENOM" id="CLU_668504_0_0_0"/>
<keyword evidence="2" id="KW-1133">Transmembrane helix</keyword>
<dbReference type="Pfam" id="PF07136">
    <property type="entry name" value="DUF1385"/>
    <property type="match status" value="1"/>
</dbReference>
<protein>
    <submittedName>
        <fullName evidence="4">Metal-dependent enzyme-like protein</fullName>
    </submittedName>
</protein>
<evidence type="ECO:0000313" key="5">
    <source>
        <dbReference type="Proteomes" id="UP000027982"/>
    </source>
</evidence>
<sequence>MRPTTDIAPEDTLERAASELLRNGCGLLPVVQHGILRGVVTDASLARALIDAIPHLEPAERAAISAETIAPYATAAEALRRLADGDGLPLVVVDDFGRPMGIIAAADLYPRRRSLPRPGVVGGMATPFGVYLTNGAIPAGARGLPLVTTGILLSTLLILANLALNPMGAWLEKLGMHETPAYVVASVLSLAVFFAVMRILPLAGTHGAEHMVVHAIERGEELTPSVVRRMPRVHPRCGTNIAVGALLFTFIYTTPWVSSEGIRLVVAGLTARMLWVPLGSWMQQYVTTRRPTEKQIQSGIDAANELLEKYSQARVAAPTIPQRLWNSGLFHIFAGSALVTFVVWGLSQIFGWNIA</sequence>
<gene>
    <name evidence="4" type="ORF">OP10G_2956</name>
</gene>
<dbReference type="InterPro" id="IPR010787">
    <property type="entry name" value="DUF1385"/>
</dbReference>
<feature type="transmembrane region" description="Helical" evidence="2">
    <location>
        <begin position="329"/>
        <end position="350"/>
    </location>
</feature>
<proteinExistence type="predicted"/>
<keyword evidence="5" id="KW-1185">Reference proteome</keyword>
<evidence type="ECO:0000256" key="1">
    <source>
        <dbReference type="PROSITE-ProRule" id="PRU00703"/>
    </source>
</evidence>
<feature type="transmembrane region" description="Helical" evidence="2">
    <location>
        <begin position="237"/>
        <end position="255"/>
    </location>
</feature>
<evidence type="ECO:0000259" key="3">
    <source>
        <dbReference type="PROSITE" id="PS51371"/>
    </source>
</evidence>
<evidence type="ECO:0000313" key="4">
    <source>
        <dbReference type="EMBL" id="AIE86324.1"/>
    </source>
</evidence>
<name>A0A068NXG3_FIMGI</name>
<reference evidence="4 5" key="1">
    <citation type="journal article" date="2014" name="PLoS ONE">
        <title>The first complete genome sequence of the class fimbriimonadia in the phylum armatimonadetes.</title>
        <authorList>
            <person name="Hu Z.Y."/>
            <person name="Wang Y.Z."/>
            <person name="Im W.T."/>
            <person name="Wang S.Y."/>
            <person name="Zhao G.P."/>
            <person name="Zheng H.J."/>
            <person name="Quan Z.X."/>
        </authorList>
    </citation>
    <scope>NUCLEOTIDE SEQUENCE [LARGE SCALE GENOMIC DNA]</scope>
    <source>
        <strain evidence="4">Gsoil 348</strain>
    </source>
</reference>
<dbReference type="SMART" id="SM00116">
    <property type="entry name" value="CBS"/>
    <property type="match status" value="2"/>
</dbReference>
<dbReference type="AlphaFoldDB" id="A0A068NXG3"/>
<dbReference type="PROSITE" id="PS51371">
    <property type="entry name" value="CBS"/>
    <property type="match status" value="1"/>
</dbReference>
<dbReference type="PANTHER" id="PTHR42867">
    <property type="entry name" value="MEMBRANE PROTEIN-RELATED"/>
    <property type="match status" value="1"/>
</dbReference>